<accession>A0A1D1W5Z2</accession>
<evidence type="ECO:0000313" key="1">
    <source>
        <dbReference type="EMBL" id="GAV08857.1"/>
    </source>
</evidence>
<gene>
    <name evidence="1" type="primary">RvY_18488-1</name>
    <name evidence="1" type="synonym">RvY_18488.1</name>
    <name evidence="1" type="ORF">RvY_18488</name>
</gene>
<sequence>MQNGFGRLSNDLHHRKFPPNQSKCLSEVFRSNWSIRILTLKLTSVGVQMMQQIRGK</sequence>
<dbReference type="Proteomes" id="UP000186922">
    <property type="component" value="Unassembled WGS sequence"/>
</dbReference>
<comment type="caution">
    <text evidence="1">The sequence shown here is derived from an EMBL/GenBank/DDBJ whole genome shotgun (WGS) entry which is preliminary data.</text>
</comment>
<protein>
    <submittedName>
        <fullName evidence="1">Uncharacterized protein</fullName>
    </submittedName>
</protein>
<dbReference type="AlphaFoldDB" id="A0A1D1W5Z2"/>
<evidence type="ECO:0000313" key="2">
    <source>
        <dbReference type="Proteomes" id="UP000186922"/>
    </source>
</evidence>
<reference evidence="1 2" key="1">
    <citation type="journal article" date="2016" name="Nat. Commun.">
        <title>Extremotolerant tardigrade genome and improved radiotolerance of human cultured cells by tardigrade-unique protein.</title>
        <authorList>
            <person name="Hashimoto T."/>
            <person name="Horikawa D.D."/>
            <person name="Saito Y."/>
            <person name="Kuwahara H."/>
            <person name="Kozuka-Hata H."/>
            <person name="Shin-I T."/>
            <person name="Minakuchi Y."/>
            <person name="Ohishi K."/>
            <person name="Motoyama A."/>
            <person name="Aizu T."/>
            <person name="Enomoto A."/>
            <person name="Kondo K."/>
            <person name="Tanaka S."/>
            <person name="Hara Y."/>
            <person name="Koshikawa S."/>
            <person name="Sagara H."/>
            <person name="Miura T."/>
            <person name="Yokobori S."/>
            <person name="Miyagawa K."/>
            <person name="Suzuki Y."/>
            <person name="Kubo T."/>
            <person name="Oyama M."/>
            <person name="Kohara Y."/>
            <person name="Fujiyama A."/>
            <person name="Arakawa K."/>
            <person name="Katayama T."/>
            <person name="Toyoda A."/>
            <person name="Kunieda T."/>
        </authorList>
    </citation>
    <scope>NUCLEOTIDE SEQUENCE [LARGE SCALE GENOMIC DNA]</scope>
    <source>
        <strain evidence="1 2">YOKOZUNA-1</strain>
    </source>
</reference>
<proteinExistence type="predicted"/>
<name>A0A1D1W5Z2_RAMVA</name>
<keyword evidence="2" id="KW-1185">Reference proteome</keyword>
<organism evidence="1 2">
    <name type="scientific">Ramazzottius varieornatus</name>
    <name type="common">Water bear</name>
    <name type="synonym">Tardigrade</name>
    <dbReference type="NCBI Taxonomy" id="947166"/>
    <lineage>
        <taxon>Eukaryota</taxon>
        <taxon>Metazoa</taxon>
        <taxon>Ecdysozoa</taxon>
        <taxon>Tardigrada</taxon>
        <taxon>Eutardigrada</taxon>
        <taxon>Parachela</taxon>
        <taxon>Hypsibioidea</taxon>
        <taxon>Ramazzottiidae</taxon>
        <taxon>Ramazzottius</taxon>
    </lineage>
</organism>
<dbReference type="EMBL" id="BDGG01000019">
    <property type="protein sequence ID" value="GAV08857.1"/>
    <property type="molecule type" value="Genomic_DNA"/>
</dbReference>